<keyword evidence="1" id="KW-0812">Transmembrane</keyword>
<organism evidence="3 4">
    <name type="scientific">Hermetia illucens</name>
    <name type="common">Black soldier fly</name>
    <dbReference type="NCBI Taxonomy" id="343691"/>
    <lineage>
        <taxon>Eukaryota</taxon>
        <taxon>Metazoa</taxon>
        <taxon>Ecdysozoa</taxon>
        <taxon>Arthropoda</taxon>
        <taxon>Hexapoda</taxon>
        <taxon>Insecta</taxon>
        <taxon>Pterygota</taxon>
        <taxon>Neoptera</taxon>
        <taxon>Endopterygota</taxon>
        <taxon>Diptera</taxon>
        <taxon>Brachycera</taxon>
        <taxon>Stratiomyomorpha</taxon>
        <taxon>Stratiomyidae</taxon>
        <taxon>Hermetiinae</taxon>
        <taxon>Hermetia</taxon>
    </lineage>
</organism>
<gene>
    <name evidence="3" type="ORF">HERILL_LOCUS8121</name>
</gene>
<dbReference type="AlphaFoldDB" id="A0A7R8URF6"/>
<keyword evidence="4" id="KW-1185">Reference proteome</keyword>
<reference evidence="3 4" key="1">
    <citation type="submission" date="2020-11" db="EMBL/GenBank/DDBJ databases">
        <authorList>
            <person name="Wallbank WR R."/>
            <person name="Pardo Diaz C."/>
            <person name="Kozak K."/>
            <person name="Martin S."/>
            <person name="Jiggins C."/>
            <person name="Moest M."/>
            <person name="Warren A I."/>
            <person name="Generalovic N T."/>
            <person name="Byers J.R.P. K."/>
            <person name="Montejo-Kovacevich G."/>
            <person name="Yen C E."/>
        </authorList>
    </citation>
    <scope>NUCLEOTIDE SEQUENCE [LARGE SCALE GENOMIC DNA]</scope>
</reference>
<dbReference type="GO" id="GO:0016020">
    <property type="term" value="C:membrane"/>
    <property type="evidence" value="ECO:0007669"/>
    <property type="project" value="TreeGrafter"/>
</dbReference>
<feature type="chain" id="PRO_5031234697" description="Osiris 9" evidence="2">
    <location>
        <begin position="20"/>
        <end position="239"/>
    </location>
</feature>
<keyword evidence="1" id="KW-0472">Membrane</keyword>
<accession>A0A7R8URF6</accession>
<dbReference type="PANTHER" id="PTHR21879">
    <property type="entry name" value="FI03362P-RELATED-RELATED"/>
    <property type="match status" value="1"/>
</dbReference>
<keyword evidence="2" id="KW-0732">Signal</keyword>
<dbReference type="OMA" id="PVHDYGH"/>
<dbReference type="Proteomes" id="UP000594454">
    <property type="component" value="Chromosome 3"/>
</dbReference>
<protein>
    <recommendedName>
        <fullName evidence="5">Osiris 9</fullName>
    </recommendedName>
</protein>
<evidence type="ECO:0000313" key="4">
    <source>
        <dbReference type="Proteomes" id="UP000594454"/>
    </source>
</evidence>
<dbReference type="OrthoDB" id="8194491at2759"/>
<dbReference type="PANTHER" id="PTHR21879:SF1">
    <property type="entry name" value="FI01546P"/>
    <property type="match status" value="1"/>
</dbReference>
<dbReference type="FunCoup" id="A0A7R8URF6">
    <property type="interactions" value="63"/>
</dbReference>
<feature type="transmembrane region" description="Helical" evidence="1">
    <location>
        <begin position="141"/>
        <end position="169"/>
    </location>
</feature>
<evidence type="ECO:0000256" key="1">
    <source>
        <dbReference type="SAM" id="Phobius"/>
    </source>
</evidence>
<sequence>MRVFLCLVAVFGAVAAVSAEEDGAILTAIKVMKDCENKPIFLCLKERALHFIDSQQGDIVLSEGVQMVKTDDLPTGRSLDDTPLSNDLETRENEVDMLLVDRVARFFGTHTLQFKMPKDSVEEIQRSLDEARRRKKKAKRILMPLLLLLKLKAAALLPVAIGFLALIAFKALIVGKIALILSGIIGLKKLLEAKNSTQNYEIVSHPQYSHSASYDEHGGHYARSLYADNLAYSAQSKGQ</sequence>
<dbReference type="Pfam" id="PF07898">
    <property type="entry name" value="DUF1676"/>
    <property type="match status" value="1"/>
</dbReference>
<feature type="signal peptide" evidence="2">
    <location>
        <begin position="1"/>
        <end position="19"/>
    </location>
</feature>
<evidence type="ECO:0008006" key="5">
    <source>
        <dbReference type="Google" id="ProtNLM"/>
    </source>
</evidence>
<dbReference type="InParanoid" id="A0A7R8URF6"/>
<proteinExistence type="predicted"/>
<name>A0A7R8URF6_HERIL</name>
<evidence type="ECO:0000256" key="2">
    <source>
        <dbReference type="SAM" id="SignalP"/>
    </source>
</evidence>
<keyword evidence="1" id="KW-1133">Transmembrane helix</keyword>
<evidence type="ECO:0000313" key="3">
    <source>
        <dbReference type="EMBL" id="CAD7085270.1"/>
    </source>
</evidence>
<dbReference type="InterPro" id="IPR012464">
    <property type="entry name" value="DUF1676"/>
</dbReference>
<dbReference type="EMBL" id="LR899011">
    <property type="protein sequence ID" value="CAD7085270.1"/>
    <property type="molecule type" value="Genomic_DNA"/>
</dbReference>